<dbReference type="SUPFAM" id="SSF51556">
    <property type="entry name" value="Metallo-dependent hydrolases"/>
    <property type="match status" value="1"/>
</dbReference>
<dbReference type="OMA" id="WINHERV"/>
<dbReference type="PROSITE" id="PS01091">
    <property type="entry name" value="TATD_3"/>
    <property type="match status" value="1"/>
</dbReference>
<evidence type="ECO:0000313" key="5">
    <source>
        <dbReference type="Proteomes" id="UP000005237"/>
    </source>
</evidence>
<feature type="binding site" evidence="3">
    <location>
        <position position="138"/>
    </location>
    <ligand>
        <name>a divalent metal cation</name>
        <dbReference type="ChEBI" id="CHEBI:60240"/>
        <label>1</label>
    </ligand>
</feature>
<protein>
    <submittedName>
        <fullName evidence="4">Uncharacterized protein</fullName>
    </submittedName>
</protein>
<accession>A0A8R1EE67</accession>
<dbReference type="Pfam" id="PF01026">
    <property type="entry name" value="TatD_DNase"/>
    <property type="match status" value="1"/>
</dbReference>
<comment type="similarity">
    <text evidence="1">Belongs to the metallo-dependent hydrolases superfamily. TatD-type hydrolase family.</text>
</comment>
<dbReference type="AlphaFoldDB" id="A0A8R1EE67"/>
<evidence type="ECO:0000256" key="3">
    <source>
        <dbReference type="PIRSR" id="PIRSR005902-1"/>
    </source>
</evidence>
<dbReference type="CDD" id="cd01310">
    <property type="entry name" value="TatD_DNAse"/>
    <property type="match status" value="1"/>
</dbReference>
<feature type="binding site" evidence="3">
    <location>
        <position position="54"/>
    </location>
    <ligand>
        <name>a divalent metal cation</name>
        <dbReference type="ChEBI" id="CHEBI:60240"/>
        <label>2</label>
    </ligand>
</feature>
<feature type="binding site" evidence="3">
    <location>
        <position position="18"/>
    </location>
    <ligand>
        <name>a divalent metal cation</name>
        <dbReference type="ChEBI" id="CHEBI:60240"/>
        <label>1</label>
    </ligand>
</feature>
<organism evidence="4 5">
    <name type="scientific">Caenorhabditis japonica</name>
    <dbReference type="NCBI Taxonomy" id="281687"/>
    <lineage>
        <taxon>Eukaryota</taxon>
        <taxon>Metazoa</taxon>
        <taxon>Ecdysozoa</taxon>
        <taxon>Nematoda</taxon>
        <taxon>Chromadorea</taxon>
        <taxon>Rhabditida</taxon>
        <taxon>Rhabditina</taxon>
        <taxon>Rhabditomorpha</taxon>
        <taxon>Rhabditoidea</taxon>
        <taxon>Rhabditidae</taxon>
        <taxon>Peloderinae</taxon>
        <taxon>Caenorhabditis</taxon>
    </lineage>
</organism>
<evidence type="ECO:0000256" key="2">
    <source>
        <dbReference type="ARBA" id="ARBA00022801"/>
    </source>
</evidence>
<dbReference type="InterPro" id="IPR018228">
    <property type="entry name" value="DNase_TatD-rel_CS"/>
</dbReference>
<dbReference type="GO" id="GO:0046872">
    <property type="term" value="F:metal ion binding"/>
    <property type="evidence" value="ECO:0007669"/>
    <property type="project" value="UniProtKB-KW"/>
</dbReference>
<dbReference type="Gene3D" id="3.20.20.140">
    <property type="entry name" value="Metal-dependent hydrolases"/>
    <property type="match status" value="1"/>
</dbReference>
<name>A0A8R1EE67_CAEJA</name>
<dbReference type="Proteomes" id="UP000005237">
    <property type="component" value="Unassembled WGS sequence"/>
</dbReference>
<feature type="binding site" evidence="3">
    <location>
        <position position="87"/>
    </location>
    <ligand>
        <name>a divalent metal cation</name>
        <dbReference type="ChEBI" id="CHEBI:60240"/>
        <label>2</label>
    </ligand>
</feature>
<reference evidence="5" key="1">
    <citation type="submission" date="2010-08" db="EMBL/GenBank/DDBJ databases">
        <authorList>
            <consortium name="Caenorhabditis japonica Sequencing Consortium"/>
            <person name="Wilson R.K."/>
        </authorList>
    </citation>
    <scope>NUCLEOTIDE SEQUENCE [LARGE SCALE GENOMIC DNA]</scope>
    <source>
        <strain evidence="5">DF5081</strain>
    </source>
</reference>
<dbReference type="InterPro" id="IPR032466">
    <property type="entry name" value="Metal_Hydrolase"/>
</dbReference>
<keyword evidence="5" id="KW-1185">Reference proteome</keyword>
<keyword evidence="3" id="KW-0479">Metal-binding</keyword>
<proteinExistence type="inferred from homology"/>
<sequence length="196" mass="22671">MENLLSDRERWKVVAVGECGIDLHRCLSDLQIQKEVFRKHVKLAFKYKLPLVIHCRNGTKGQSEDACLDIINDEMNQNHPNLKIHRHCFTEDWKTAQKWLKACPDVHFGFTAGIYQFRQEQIEAIRRIPLDRILLETDGPYFKPKSFDGIGPAKCCLPGMAIATAFRIAEIKGLSPEEVLRATYNNTRRVYQIPVY</sequence>
<dbReference type="PANTHER" id="PTHR46363:SF1">
    <property type="entry name" value="DEOXYRIBONUCLEASE TATDN2-RELATED"/>
    <property type="match status" value="1"/>
</dbReference>
<keyword evidence="2" id="KW-0378">Hydrolase</keyword>
<reference evidence="4" key="2">
    <citation type="submission" date="2022-06" db="UniProtKB">
        <authorList>
            <consortium name="EnsemblMetazoa"/>
        </authorList>
    </citation>
    <scope>IDENTIFICATION</scope>
    <source>
        <strain evidence="4">DF5081</strain>
    </source>
</reference>
<evidence type="ECO:0000256" key="1">
    <source>
        <dbReference type="ARBA" id="ARBA00009275"/>
    </source>
</evidence>
<dbReference type="EnsemblMetazoa" id="CJA33111.1">
    <property type="protein sequence ID" value="CJA33111.1"/>
    <property type="gene ID" value="WBGene00208958"/>
</dbReference>
<dbReference type="PANTHER" id="PTHR46363">
    <property type="entry name" value="DEOXYRIBONUCLEASE TATDN2-RELATED"/>
    <property type="match status" value="1"/>
</dbReference>
<evidence type="ECO:0000313" key="4">
    <source>
        <dbReference type="EnsemblMetazoa" id="CJA33111.1"/>
    </source>
</evidence>
<dbReference type="PIRSF" id="PIRSF005902">
    <property type="entry name" value="DNase_TatD"/>
    <property type="match status" value="1"/>
</dbReference>
<dbReference type="InterPro" id="IPR001130">
    <property type="entry name" value="TatD-like"/>
</dbReference>
<dbReference type="GO" id="GO:0016788">
    <property type="term" value="F:hydrolase activity, acting on ester bonds"/>
    <property type="evidence" value="ECO:0007669"/>
    <property type="project" value="InterPro"/>
</dbReference>